<dbReference type="PANTHER" id="PTHR43975">
    <property type="entry name" value="ZGC:101858"/>
    <property type="match status" value="1"/>
</dbReference>
<dbReference type="PANTHER" id="PTHR43975:SF2">
    <property type="entry name" value="EG:BACR7A4.14 PROTEIN-RELATED"/>
    <property type="match status" value="1"/>
</dbReference>
<dbReference type="InterPro" id="IPR036291">
    <property type="entry name" value="NAD(P)-bd_dom_sf"/>
</dbReference>
<dbReference type="EMBL" id="JBHMBW010000049">
    <property type="protein sequence ID" value="MFB9628637.1"/>
    <property type="molecule type" value="Genomic_DNA"/>
</dbReference>
<keyword evidence="1" id="KW-0560">Oxidoreductase</keyword>
<name>A0ABV5SAF7_9ACTN</name>
<reference evidence="1 2" key="1">
    <citation type="submission" date="2024-09" db="EMBL/GenBank/DDBJ databases">
        <authorList>
            <person name="Sun Q."/>
            <person name="Mori K."/>
        </authorList>
    </citation>
    <scope>NUCLEOTIDE SEQUENCE [LARGE SCALE GENOMIC DNA]</scope>
    <source>
        <strain evidence="1 2">JCM 3143</strain>
    </source>
</reference>
<evidence type="ECO:0000313" key="2">
    <source>
        <dbReference type="Proteomes" id="UP001589532"/>
    </source>
</evidence>
<sequence length="234" mass="24815">MSSDEAPVALVTGVNRGSGKSIAEELHRRGYRVFALGRTLLGEDWLTEYACDLTDPAQIRSGVGRAVSEAGRVDVCVSNAVDRVWDPIASLREPDWDRLMAVNLSASFHLTKALLPAIRAARGQFVFMGSHAGTHYFEGGAAYSATKAAMKAFVETLLLEERKHGVRACLVSPGAIANLDGDEAAYKMATASVAACVGAIIDGVPGDLVVGEIEIRPAQPLPPPVAGIDRLLYV</sequence>
<dbReference type="Pfam" id="PF00106">
    <property type="entry name" value="adh_short"/>
    <property type="match status" value="1"/>
</dbReference>
<keyword evidence="2" id="KW-1185">Reference proteome</keyword>
<dbReference type="InterPro" id="IPR002347">
    <property type="entry name" value="SDR_fam"/>
</dbReference>
<evidence type="ECO:0000313" key="1">
    <source>
        <dbReference type="EMBL" id="MFB9628637.1"/>
    </source>
</evidence>
<comment type="caution">
    <text evidence="1">The sequence shown here is derived from an EMBL/GenBank/DDBJ whole genome shotgun (WGS) entry which is preliminary data.</text>
</comment>
<dbReference type="CDD" id="cd05233">
    <property type="entry name" value="SDR_c"/>
    <property type="match status" value="1"/>
</dbReference>
<dbReference type="EC" id="1.-.-.-" evidence="1"/>
<dbReference type="SUPFAM" id="SSF51735">
    <property type="entry name" value="NAD(P)-binding Rossmann-fold domains"/>
    <property type="match status" value="1"/>
</dbReference>
<dbReference type="Gene3D" id="3.40.50.720">
    <property type="entry name" value="NAD(P)-binding Rossmann-like Domain"/>
    <property type="match status" value="1"/>
</dbReference>
<proteinExistence type="predicted"/>
<protein>
    <submittedName>
        <fullName evidence="1">SDR family oxidoreductase</fullName>
        <ecNumber evidence="1">1.-.-.-</ecNumber>
    </submittedName>
</protein>
<dbReference type="Proteomes" id="UP001589532">
    <property type="component" value="Unassembled WGS sequence"/>
</dbReference>
<organism evidence="1 2">
    <name type="scientific">Nonomuraea helvata</name>
    <dbReference type="NCBI Taxonomy" id="37484"/>
    <lineage>
        <taxon>Bacteria</taxon>
        <taxon>Bacillati</taxon>
        <taxon>Actinomycetota</taxon>
        <taxon>Actinomycetes</taxon>
        <taxon>Streptosporangiales</taxon>
        <taxon>Streptosporangiaceae</taxon>
        <taxon>Nonomuraea</taxon>
    </lineage>
</organism>
<gene>
    <name evidence="1" type="ORF">ACFFSA_36655</name>
</gene>
<dbReference type="RefSeq" id="WP_344990582.1">
    <property type="nucleotide sequence ID" value="NZ_BAAAXV010000005.1"/>
</dbReference>
<dbReference type="PRINTS" id="PR00081">
    <property type="entry name" value="GDHRDH"/>
</dbReference>
<dbReference type="GO" id="GO:0016491">
    <property type="term" value="F:oxidoreductase activity"/>
    <property type="evidence" value="ECO:0007669"/>
    <property type="project" value="UniProtKB-KW"/>
</dbReference>
<accession>A0ABV5SAF7</accession>